<proteinExistence type="predicted"/>
<dbReference type="Pfam" id="PF05485">
    <property type="entry name" value="THAP"/>
    <property type="match status" value="1"/>
</dbReference>
<feature type="non-terminal residue" evidence="8">
    <location>
        <position position="256"/>
    </location>
</feature>
<dbReference type="PROSITE" id="PS50950">
    <property type="entry name" value="ZF_THAP"/>
    <property type="match status" value="1"/>
</dbReference>
<evidence type="ECO:0000256" key="6">
    <source>
        <dbReference type="SAM" id="MobiDB-lite"/>
    </source>
</evidence>
<evidence type="ECO:0000256" key="1">
    <source>
        <dbReference type="ARBA" id="ARBA00022723"/>
    </source>
</evidence>
<evidence type="ECO:0000256" key="2">
    <source>
        <dbReference type="ARBA" id="ARBA00022771"/>
    </source>
</evidence>
<dbReference type="InterPro" id="IPR037660">
    <property type="entry name" value="CCDC51"/>
</dbReference>
<dbReference type="EMBL" id="JAACNH010000001">
    <property type="protein sequence ID" value="KAG8453851.1"/>
    <property type="molecule type" value="Genomic_DNA"/>
</dbReference>
<evidence type="ECO:0000313" key="9">
    <source>
        <dbReference type="Proteomes" id="UP000812440"/>
    </source>
</evidence>
<keyword evidence="2 5" id="KW-0863">Zinc-finger</keyword>
<organism evidence="8 9">
    <name type="scientific">Hymenochirus boettgeri</name>
    <name type="common">Congo dwarf clawed frog</name>
    <dbReference type="NCBI Taxonomy" id="247094"/>
    <lineage>
        <taxon>Eukaryota</taxon>
        <taxon>Metazoa</taxon>
        <taxon>Chordata</taxon>
        <taxon>Craniata</taxon>
        <taxon>Vertebrata</taxon>
        <taxon>Euteleostomi</taxon>
        <taxon>Amphibia</taxon>
        <taxon>Batrachia</taxon>
        <taxon>Anura</taxon>
        <taxon>Pipoidea</taxon>
        <taxon>Pipidae</taxon>
        <taxon>Pipinae</taxon>
        <taxon>Hymenochirus</taxon>
    </lineage>
</organism>
<dbReference type="AlphaFoldDB" id="A0A8T2KGW9"/>
<name>A0A8T2KGW9_9PIPI</name>
<comment type="caution">
    <text evidence="8">The sequence shown here is derived from an EMBL/GenBank/DDBJ whole genome shotgun (WGS) entry which is preliminary data.</text>
</comment>
<protein>
    <recommendedName>
        <fullName evidence="7">THAP-type domain-containing protein</fullName>
    </recommendedName>
</protein>
<feature type="non-terminal residue" evidence="8">
    <location>
        <position position="1"/>
    </location>
</feature>
<feature type="region of interest" description="Disordered" evidence="6">
    <location>
        <begin position="221"/>
        <end position="256"/>
    </location>
</feature>
<dbReference type="SMART" id="SM00692">
    <property type="entry name" value="DM3"/>
    <property type="match status" value="1"/>
</dbReference>
<dbReference type="PANTHER" id="PTHR28624">
    <property type="entry name" value="COILED-COIL DOMAIN-CONTAINING PROTEIN 51"/>
    <property type="match status" value="1"/>
</dbReference>
<dbReference type="PANTHER" id="PTHR28624:SF1">
    <property type="entry name" value="MITOCHONDRIAL POTASSIUM CHANNEL"/>
    <property type="match status" value="1"/>
</dbReference>
<keyword evidence="3" id="KW-0862">Zinc</keyword>
<dbReference type="OrthoDB" id="9909776at2759"/>
<gene>
    <name evidence="8" type="ORF">GDO86_000467</name>
</gene>
<evidence type="ECO:0000256" key="4">
    <source>
        <dbReference type="ARBA" id="ARBA00023125"/>
    </source>
</evidence>
<dbReference type="GO" id="GO:0003677">
    <property type="term" value="F:DNA binding"/>
    <property type="evidence" value="ECO:0007669"/>
    <property type="project" value="UniProtKB-UniRule"/>
</dbReference>
<feature type="domain" description="THAP-type" evidence="7">
    <location>
        <begin position="38"/>
        <end position="131"/>
    </location>
</feature>
<keyword evidence="1" id="KW-0479">Metal-binding</keyword>
<keyword evidence="9" id="KW-1185">Reference proteome</keyword>
<keyword evidence="4 5" id="KW-0238">DNA-binding</keyword>
<evidence type="ECO:0000256" key="3">
    <source>
        <dbReference type="ARBA" id="ARBA00022833"/>
    </source>
</evidence>
<dbReference type="SMART" id="SM00980">
    <property type="entry name" value="THAP"/>
    <property type="match status" value="1"/>
</dbReference>
<evidence type="ECO:0000313" key="8">
    <source>
        <dbReference type="EMBL" id="KAG8453851.1"/>
    </source>
</evidence>
<dbReference type="SUPFAM" id="SSF57716">
    <property type="entry name" value="Glucocorticoid receptor-like (DNA-binding domain)"/>
    <property type="match status" value="1"/>
</dbReference>
<reference evidence="8" key="1">
    <citation type="thesis" date="2020" institute="ProQuest LLC" country="789 East Eisenhower Parkway, Ann Arbor, MI, USA">
        <title>Comparative Genomics and Chromosome Evolution.</title>
        <authorList>
            <person name="Mudd A.B."/>
        </authorList>
    </citation>
    <scope>NUCLEOTIDE SEQUENCE</scope>
    <source>
        <strain evidence="8">Female2</strain>
        <tissue evidence="8">Blood</tissue>
    </source>
</reference>
<accession>A0A8T2KGW9</accession>
<evidence type="ECO:0000259" key="7">
    <source>
        <dbReference type="PROSITE" id="PS50950"/>
    </source>
</evidence>
<feature type="compositionally biased region" description="Basic residues" evidence="6">
    <location>
        <begin position="234"/>
        <end position="245"/>
    </location>
</feature>
<sequence length="256" mass="29418">AEPQYSGHLRCNEEQRGLVFIVKTDDKDRGSGTVRTRMPRCVVPPCPHRTGRKKEYPDVILHPFPKNIHMIKNWLQQTGHDFGDLDAFAQKVLEGKKCDKYRMCSCHFTNDSYMSQGTLTRLKPNAVPSIFNSDVFLQRSRGMSEQPSTSSTIIRVLSRLRTTHTQTDVKVFNREVGTNTESWLFKKDIATQTEPEAIQATTGKRGQKSIVEQDHLYVSQLSPTSKEEQIPQPAKKRRKKKHITHRQSVETHTLYI</sequence>
<dbReference type="InterPro" id="IPR006612">
    <property type="entry name" value="THAP_Znf"/>
</dbReference>
<dbReference type="GO" id="GO:0008270">
    <property type="term" value="F:zinc ion binding"/>
    <property type="evidence" value="ECO:0007669"/>
    <property type="project" value="UniProtKB-KW"/>
</dbReference>
<evidence type="ECO:0000256" key="5">
    <source>
        <dbReference type="PROSITE-ProRule" id="PRU00309"/>
    </source>
</evidence>
<dbReference type="Proteomes" id="UP000812440">
    <property type="component" value="Chromosome 1"/>
</dbReference>